<dbReference type="Proteomes" id="UP001597183">
    <property type="component" value="Unassembled WGS sequence"/>
</dbReference>
<dbReference type="EMBL" id="JBHTMK010000016">
    <property type="protein sequence ID" value="MFD1366170.1"/>
    <property type="molecule type" value="Genomic_DNA"/>
</dbReference>
<evidence type="ECO:0000313" key="2">
    <source>
        <dbReference type="Proteomes" id="UP001597183"/>
    </source>
</evidence>
<gene>
    <name evidence="1" type="ORF">ACFQ5G_12520</name>
</gene>
<name>A0ABW4A789_9ACTN</name>
<keyword evidence="2" id="KW-1185">Reference proteome</keyword>
<proteinExistence type="predicted"/>
<evidence type="ECO:0000313" key="1">
    <source>
        <dbReference type="EMBL" id="MFD1366170.1"/>
    </source>
</evidence>
<protein>
    <submittedName>
        <fullName evidence="1">Uncharacterized protein</fullName>
    </submittedName>
</protein>
<accession>A0ABW4A789</accession>
<dbReference type="RefSeq" id="WP_317786548.1">
    <property type="nucleotide sequence ID" value="NZ_AP028461.1"/>
</dbReference>
<organism evidence="1 2">
    <name type="scientific">Actinoplanes sichuanensis</name>
    <dbReference type="NCBI Taxonomy" id="512349"/>
    <lineage>
        <taxon>Bacteria</taxon>
        <taxon>Bacillati</taxon>
        <taxon>Actinomycetota</taxon>
        <taxon>Actinomycetes</taxon>
        <taxon>Micromonosporales</taxon>
        <taxon>Micromonosporaceae</taxon>
        <taxon>Actinoplanes</taxon>
    </lineage>
</organism>
<sequence length="127" mass="13303">MTVFGPYDTETQAAAEPLATEVRAVPLSNKPGGVVAALQLSHLREACTDAGVELGRFDARILAWLATYEATTVQVVVGLISRAHAAGAKQTAGVREIAQRWVVDPGAFPDGAAEPLGQIANLLGVRR</sequence>
<comment type="caution">
    <text evidence="1">The sequence shown here is derived from an EMBL/GenBank/DDBJ whole genome shotgun (WGS) entry which is preliminary data.</text>
</comment>
<reference evidence="2" key="1">
    <citation type="journal article" date="2019" name="Int. J. Syst. Evol. Microbiol.">
        <title>The Global Catalogue of Microorganisms (GCM) 10K type strain sequencing project: providing services to taxonomists for standard genome sequencing and annotation.</title>
        <authorList>
            <consortium name="The Broad Institute Genomics Platform"/>
            <consortium name="The Broad Institute Genome Sequencing Center for Infectious Disease"/>
            <person name="Wu L."/>
            <person name="Ma J."/>
        </authorList>
    </citation>
    <scope>NUCLEOTIDE SEQUENCE [LARGE SCALE GENOMIC DNA]</scope>
    <source>
        <strain evidence="2">CCM 7526</strain>
    </source>
</reference>